<name>A0A0B7F982_THACB</name>
<evidence type="ECO:0000313" key="1">
    <source>
        <dbReference type="EMBL" id="CEL53474.1"/>
    </source>
</evidence>
<keyword evidence="2" id="KW-1185">Reference proteome</keyword>
<dbReference type="OrthoDB" id="3240243at2759"/>
<reference evidence="1 2" key="1">
    <citation type="submission" date="2014-11" db="EMBL/GenBank/DDBJ databases">
        <authorList>
            <person name="Wibberg Daniel"/>
        </authorList>
    </citation>
    <scope>NUCLEOTIDE SEQUENCE [LARGE SCALE GENOMIC DNA]</scope>
    <source>
        <strain evidence="1">Rhizoctonia solani AG1-IB 7/3/14</strain>
    </source>
</reference>
<proteinExistence type="predicted"/>
<protein>
    <submittedName>
        <fullName evidence="1">Uncharacterized protein</fullName>
    </submittedName>
</protein>
<sequence length="67" mass="7479">MILGVATTRATDQSIILTRLWGISECSKPDTLGNDMIRMLNYIWDLTKSRPAVWSDVRAACLHITGT</sequence>
<dbReference type="AlphaFoldDB" id="A0A0B7F982"/>
<evidence type="ECO:0000313" key="2">
    <source>
        <dbReference type="Proteomes" id="UP000059188"/>
    </source>
</evidence>
<gene>
    <name evidence="1" type="ORF">RSOLAG1IB_11406</name>
</gene>
<dbReference type="Proteomes" id="UP000059188">
    <property type="component" value="Unassembled WGS sequence"/>
</dbReference>
<organism evidence="1 2">
    <name type="scientific">Thanatephorus cucumeris (strain AG1-IB / isolate 7/3/14)</name>
    <name type="common">Lettuce bottom rot fungus</name>
    <name type="synonym">Rhizoctonia solani</name>
    <dbReference type="NCBI Taxonomy" id="1108050"/>
    <lineage>
        <taxon>Eukaryota</taxon>
        <taxon>Fungi</taxon>
        <taxon>Dikarya</taxon>
        <taxon>Basidiomycota</taxon>
        <taxon>Agaricomycotina</taxon>
        <taxon>Agaricomycetes</taxon>
        <taxon>Cantharellales</taxon>
        <taxon>Ceratobasidiaceae</taxon>
        <taxon>Rhizoctonia</taxon>
        <taxon>Rhizoctonia solani AG-1</taxon>
    </lineage>
</organism>
<accession>A0A0B7F982</accession>
<dbReference type="EMBL" id="LN679227">
    <property type="protein sequence ID" value="CEL53474.1"/>
    <property type="molecule type" value="Genomic_DNA"/>
</dbReference>